<sequence>MLSTLKHMERVLIDYEDGGREPWRRWLEDHDFRAQDLPRTEGRHLPPPPGARSFLPKLSTESFLMSCDTASPIRTFTISTALKVILAPNHRLPDAFKEELILCVAICLQLFRPHSTVWQNPAIVEAAAAAAHEWATPAKKRGKKSDWGTSLAFLKGTSVRKGRT</sequence>
<organism evidence="1 2">
    <name type="scientific">Rhodotorula toruloides</name>
    <name type="common">Yeast</name>
    <name type="synonym">Rhodosporidium toruloides</name>
    <dbReference type="NCBI Taxonomy" id="5286"/>
    <lineage>
        <taxon>Eukaryota</taxon>
        <taxon>Fungi</taxon>
        <taxon>Dikarya</taxon>
        <taxon>Basidiomycota</taxon>
        <taxon>Pucciniomycotina</taxon>
        <taxon>Microbotryomycetes</taxon>
        <taxon>Sporidiobolales</taxon>
        <taxon>Sporidiobolaceae</taxon>
        <taxon>Rhodotorula</taxon>
    </lineage>
</organism>
<comment type="caution">
    <text evidence="1">The sequence shown here is derived from an EMBL/GenBank/DDBJ whole genome shotgun (WGS) entry which is preliminary data.</text>
</comment>
<name>A0A511KKI7_RHOTO</name>
<proteinExistence type="predicted"/>
<protein>
    <submittedName>
        <fullName evidence="1">Uncharacterized protein</fullName>
    </submittedName>
</protein>
<evidence type="ECO:0000313" key="1">
    <source>
        <dbReference type="EMBL" id="GEM10897.1"/>
    </source>
</evidence>
<dbReference type="AlphaFoldDB" id="A0A511KKI7"/>
<reference evidence="1 2" key="1">
    <citation type="submission" date="2019-07" db="EMBL/GenBank/DDBJ databases">
        <title>Rhodotorula toruloides NBRC10032 genome sequencing.</title>
        <authorList>
            <person name="Shida Y."/>
            <person name="Takaku H."/>
            <person name="Ogasawara W."/>
            <person name="Mori K."/>
        </authorList>
    </citation>
    <scope>NUCLEOTIDE SEQUENCE [LARGE SCALE GENOMIC DNA]</scope>
    <source>
        <strain evidence="1 2">NBRC10032</strain>
    </source>
</reference>
<evidence type="ECO:0000313" key="2">
    <source>
        <dbReference type="Proteomes" id="UP000321518"/>
    </source>
</evidence>
<dbReference type="EMBL" id="BJWK01000012">
    <property type="protein sequence ID" value="GEM10897.1"/>
    <property type="molecule type" value="Genomic_DNA"/>
</dbReference>
<accession>A0A511KKI7</accession>
<dbReference type="Proteomes" id="UP000321518">
    <property type="component" value="Unassembled WGS sequence"/>
</dbReference>
<gene>
    <name evidence="1" type="ORF">Rt10032_c12g4914</name>
</gene>